<sequence length="156" mass="18940">MSYSQIYEVEVEVEVDLHYLQRESARRLVIEKIQESHSRNISCIKFITGRGNHMNSTGERGVLFETFPSWLSDIEVSNLIQNYVQYVGYYLVYLDLSYTPRTHHYNHYEPKTSFLSELFEYFRRVMMWISIISIFILIIFLVFILLYSYSYYYYKH</sequence>
<gene>
    <name evidence="3" type="ORF">C1645_422299</name>
</gene>
<feature type="transmembrane region" description="Helical" evidence="1">
    <location>
        <begin position="125"/>
        <end position="149"/>
    </location>
</feature>
<keyword evidence="1" id="KW-0812">Transmembrane</keyword>
<dbReference type="PROSITE" id="PS50828">
    <property type="entry name" value="SMR"/>
    <property type="match status" value="1"/>
</dbReference>
<reference evidence="3 4" key="1">
    <citation type="submission" date="2018-06" db="EMBL/GenBank/DDBJ databases">
        <title>Comparative genomics reveals the genomic features of Rhizophagus irregularis, R. cerebriforme, R. diaphanum and Gigaspora rosea, and their symbiotic lifestyle signature.</title>
        <authorList>
            <person name="Morin E."/>
            <person name="San Clemente H."/>
            <person name="Chen E.C.H."/>
            <person name="De La Providencia I."/>
            <person name="Hainaut M."/>
            <person name="Kuo A."/>
            <person name="Kohler A."/>
            <person name="Murat C."/>
            <person name="Tang N."/>
            <person name="Roy S."/>
            <person name="Loubradou J."/>
            <person name="Henrissat B."/>
            <person name="Grigoriev I.V."/>
            <person name="Corradi N."/>
            <person name="Roux C."/>
            <person name="Martin F.M."/>
        </authorList>
    </citation>
    <scope>NUCLEOTIDE SEQUENCE [LARGE SCALE GENOMIC DNA]</scope>
    <source>
        <strain evidence="3 4">DAOM 227022</strain>
    </source>
</reference>
<dbReference type="EMBL" id="QKYT01000502">
    <property type="protein sequence ID" value="RIA84318.1"/>
    <property type="molecule type" value="Genomic_DNA"/>
</dbReference>
<dbReference type="SUPFAM" id="SSF160443">
    <property type="entry name" value="SMR domain-like"/>
    <property type="match status" value="1"/>
</dbReference>
<evidence type="ECO:0000259" key="2">
    <source>
        <dbReference type="PROSITE" id="PS50828"/>
    </source>
</evidence>
<dbReference type="AlphaFoldDB" id="A0A397SE93"/>
<comment type="caution">
    <text evidence="3">The sequence shown here is derived from an EMBL/GenBank/DDBJ whole genome shotgun (WGS) entry which is preliminary data.</text>
</comment>
<organism evidence="3 4">
    <name type="scientific">Glomus cerebriforme</name>
    <dbReference type="NCBI Taxonomy" id="658196"/>
    <lineage>
        <taxon>Eukaryota</taxon>
        <taxon>Fungi</taxon>
        <taxon>Fungi incertae sedis</taxon>
        <taxon>Mucoromycota</taxon>
        <taxon>Glomeromycotina</taxon>
        <taxon>Glomeromycetes</taxon>
        <taxon>Glomerales</taxon>
        <taxon>Glomeraceae</taxon>
        <taxon>Glomus</taxon>
    </lineage>
</organism>
<dbReference type="Pfam" id="PF01713">
    <property type="entry name" value="Smr"/>
    <property type="match status" value="1"/>
</dbReference>
<keyword evidence="1" id="KW-0472">Membrane</keyword>
<name>A0A397SE93_9GLOM</name>
<dbReference type="Proteomes" id="UP000265703">
    <property type="component" value="Unassembled WGS sequence"/>
</dbReference>
<dbReference type="InterPro" id="IPR036063">
    <property type="entry name" value="Smr_dom_sf"/>
</dbReference>
<evidence type="ECO:0000256" key="1">
    <source>
        <dbReference type="SAM" id="Phobius"/>
    </source>
</evidence>
<keyword evidence="4" id="KW-1185">Reference proteome</keyword>
<evidence type="ECO:0000313" key="3">
    <source>
        <dbReference type="EMBL" id="RIA84318.1"/>
    </source>
</evidence>
<accession>A0A397SE93</accession>
<evidence type="ECO:0000313" key="4">
    <source>
        <dbReference type="Proteomes" id="UP000265703"/>
    </source>
</evidence>
<dbReference type="InterPro" id="IPR002625">
    <property type="entry name" value="Smr_dom"/>
</dbReference>
<keyword evidence="1" id="KW-1133">Transmembrane helix</keyword>
<dbReference type="OrthoDB" id="2354014at2759"/>
<proteinExistence type="predicted"/>
<dbReference type="Gene3D" id="3.30.1370.110">
    <property type="match status" value="1"/>
</dbReference>
<feature type="domain" description="Smr" evidence="2">
    <location>
        <begin position="15"/>
        <end position="97"/>
    </location>
</feature>
<protein>
    <recommendedName>
        <fullName evidence="2">Smr domain-containing protein</fullName>
    </recommendedName>
</protein>